<evidence type="ECO:0000313" key="4">
    <source>
        <dbReference type="Proteomes" id="UP000011087"/>
    </source>
</evidence>
<dbReference type="HOGENOM" id="CLU_606152_0_0_1"/>
<dbReference type="EnsemblProtists" id="EKX54735">
    <property type="protein sequence ID" value="EKX54735"/>
    <property type="gene ID" value="GUITHDRAFT_99388"/>
</dbReference>
<evidence type="ECO:0000313" key="2">
    <source>
        <dbReference type="EMBL" id="EKX54735.1"/>
    </source>
</evidence>
<dbReference type="PaxDb" id="55529-EKX54735"/>
<protein>
    <submittedName>
        <fullName evidence="2 3">Uncharacterized protein</fullName>
    </submittedName>
</protein>
<reference evidence="2 4" key="1">
    <citation type="journal article" date="2012" name="Nature">
        <title>Algal genomes reveal evolutionary mosaicism and the fate of nucleomorphs.</title>
        <authorList>
            <consortium name="DOE Joint Genome Institute"/>
            <person name="Curtis B.A."/>
            <person name="Tanifuji G."/>
            <person name="Burki F."/>
            <person name="Gruber A."/>
            <person name="Irimia M."/>
            <person name="Maruyama S."/>
            <person name="Arias M.C."/>
            <person name="Ball S.G."/>
            <person name="Gile G.H."/>
            <person name="Hirakawa Y."/>
            <person name="Hopkins J.F."/>
            <person name="Kuo A."/>
            <person name="Rensing S.A."/>
            <person name="Schmutz J."/>
            <person name="Symeonidi A."/>
            <person name="Elias M."/>
            <person name="Eveleigh R.J."/>
            <person name="Herman E.K."/>
            <person name="Klute M.J."/>
            <person name="Nakayama T."/>
            <person name="Obornik M."/>
            <person name="Reyes-Prieto A."/>
            <person name="Armbrust E.V."/>
            <person name="Aves S.J."/>
            <person name="Beiko R.G."/>
            <person name="Coutinho P."/>
            <person name="Dacks J.B."/>
            <person name="Durnford D.G."/>
            <person name="Fast N.M."/>
            <person name="Green B.R."/>
            <person name="Grisdale C.J."/>
            <person name="Hempel F."/>
            <person name="Henrissat B."/>
            <person name="Hoppner M.P."/>
            <person name="Ishida K."/>
            <person name="Kim E."/>
            <person name="Koreny L."/>
            <person name="Kroth P.G."/>
            <person name="Liu Y."/>
            <person name="Malik S.B."/>
            <person name="Maier U.G."/>
            <person name="McRose D."/>
            <person name="Mock T."/>
            <person name="Neilson J.A."/>
            <person name="Onodera N.T."/>
            <person name="Poole A.M."/>
            <person name="Pritham E.J."/>
            <person name="Richards T.A."/>
            <person name="Rocap G."/>
            <person name="Roy S.W."/>
            <person name="Sarai C."/>
            <person name="Schaack S."/>
            <person name="Shirato S."/>
            <person name="Slamovits C.H."/>
            <person name="Spencer D.F."/>
            <person name="Suzuki S."/>
            <person name="Worden A.Z."/>
            <person name="Zauner S."/>
            <person name="Barry K."/>
            <person name="Bell C."/>
            <person name="Bharti A.K."/>
            <person name="Crow J.A."/>
            <person name="Grimwood J."/>
            <person name="Kramer R."/>
            <person name="Lindquist E."/>
            <person name="Lucas S."/>
            <person name="Salamov A."/>
            <person name="McFadden G.I."/>
            <person name="Lane C.E."/>
            <person name="Keeling P.J."/>
            <person name="Gray M.W."/>
            <person name="Grigoriev I.V."/>
            <person name="Archibald J.M."/>
        </authorList>
    </citation>
    <scope>NUCLEOTIDE SEQUENCE</scope>
    <source>
        <strain evidence="2 4">CCMP2712</strain>
    </source>
</reference>
<dbReference type="GeneID" id="17311770"/>
<reference evidence="4" key="2">
    <citation type="submission" date="2012-11" db="EMBL/GenBank/DDBJ databases">
        <authorList>
            <person name="Kuo A."/>
            <person name="Curtis B.A."/>
            <person name="Tanifuji G."/>
            <person name="Burki F."/>
            <person name="Gruber A."/>
            <person name="Irimia M."/>
            <person name="Maruyama S."/>
            <person name="Arias M.C."/>
            <person name="Ball S.G."/>
            <person name="Gile G.H."/>
            <person name="Hirakawa Y."/>
            <person name="Hopkins J.F."/>
            <person name="Rensing S.A."/>
            <person name="Schmutz J."/>
            <person name="Symeonidi A."/>
            <person name="Elias M."/>
            <person name="Eveleigh R.J."/>
            <person name="Herman E.K."/>
            <person name="Klute M.J."/>
            <person name="Nakayama T."/>
            <person name="Obornik M."/>
            <person name="Reyes-Prieto A."/>
            <person name="Armbrust E.V."/>
            <person name="Aves S.J."/>
            <person name="Beiko R.G."/>
            <person name="Coutinho P."/>
            <person name="Dacks J.B."/>
            <person name="Durnford D.G."/>
            <person name="Fast N.M."/>
            <person name="Green B.R."/>
            <person name="Grisdale C."/>
            <person name="Hempe F."/>
            <person name="Henrissat B."/>
            <person name="Hoppner M.P."/>
            <person name="Ishida K.-I."/>
            <person name="Kim E."/>
            <person name="Koreny L."/>
            <person name="Kroth P.G."/>
            <person name="Liu Y."/>
            <person name="Malik S.-B."/>
            <person name="Maier U.G."/>
            <person name="McRose D."/>
            <person name="Mock T."/>
            <person name="Neilson J.A."/>
            <person name="Onodera N.T."/>
            <person name="Poole A.M."/>
            <person name="Pritham E.J."/>
            <person name="Richards T.A."/>
            <person name="Rocap G."/>
            <person name="Roy S.W."/>
            <person name="Sarai C."/>
            <person name="Schaack S."/>
            <person name="Shirato S."/>
            <person name="Slamovits C.H."/>
            <person name="Spencer D.F."/>
            <person name="Suzuki S."/>
            <person name="Worden A.Z."/>
            <person name="Zauner S."/>
            <person name="Barry K."/>
            <person name="Bell C."/>
            <person name="Bharti A.K."/>
            <person name="Crow J.A."/>
            <person name="Grimwood J."/>
            <person name="Kramer R."/>
            <person name="Lindquist E."/>
            <person name="Lucas S."/>
            <person name="Salamov A."/>
            <person name="McFadden G.I."/>
            <person name="Lane C.E."/>
            <person name="Keeling P.J."/>
            <person name="Gray M.W."/>
            <person name="Grigoriev I.V."/>
            <person name="Archibald J.M."/>
        </authorList>
    </citation>
    <scope>NUCLEOTIDE SEQUENCE</scope>
    <source>
        <strain evidence="4">CCMP2712</strain>
    </source>
</reference>
<dbReference type="Proteomes" id="UP000011087">
    <property type="component" value="Unassembled WGS sequence"/>
</dbReference>
<evidence type="ECO:0000256" key="1">
    <source>
        <dbReference type="SAM" id="MobiDB-lite"/>
    </source>
</evidence>
<feature type="region of interest" description="Disordered" evidence="1">
    <location>
        <begin position="240"/>
        <end position="267"/>
    </location>
</feature>
<accession>L1K2Q2</accession>
<gene>
    <name evidence="2" type="ORF">GUITHDRAFT_99388</name>
</gene>
<dbReference type="EMBL" id="JH992966">
    <property type="protein sequence ID" value="EKX54735.1"/>
    <property type="molecule type" value="Genomic_DNA"/>
</dbReference>
<evidence type="ECO:0000313" key="3">
    <source>
        <dbReference type="EnsemblProtists" id="EKX54735"/>
    </source>
</evidence>
<reference evidence="3" key="3">
    <citation type="submission" date="2015-06" db="UniProtKB">
        <authorList>
            <consortium name="EnsemblProtists"/>
        </authorList>
    </citation>
    <scope>IDENTIFICATION</scope>
</reference>
<feature type="compositionally biased region" description="Low complexity" evidence="1">
    <location>
        <begin position="254"/>
        <end position="267"/>
    </location>
</feature>
<name>L1K2Q2_GUITC</name>
<organism evidence="2">
    <name type="scientific">Guillardia theta (strain CCMP2712)</name>
    <name type="common">Cryptophyte</name>
    <dbReference type="NCBI Taxonomy" id="905079"/>
    <lineage>
        <taxon>Eukaryota</taxon>
        <taxon>Cryptophyceae</taxon>
        <taxon>Pyrenomonadales</taxon>
        <taxon>Geminigeraceae</taxon>
        <taxon>Guillardia</taxon>
    </lineage>
</organism>
<dbReference type="RefSeq" id="XP_005841715.1">
    <property type="nucleotide sequence ID" value="XM_005841658.1"/>
</dbReference>
<dbReference type="AlphaFoldDB" id="L1K2Q2"/>
<proteinExistence type="predicted"/>
<dbReference type="KEGG" id="gtt:GUITHDRAFT_99388"/>
<keyword evidence="4" id="KW-1185">Reference proteome</keyword>
<sequence>MPSHGASASASALPRTGKLAANTAEQLPSTNATSEIALERLAEHFHESLEVAAAKFGIGKSTIIGSWCAGNWEAVREDIERATLEARRVFDGHEGERIIGWYSVIRLSDWLGDPMMPYGAKHFAISPPGLNPFDHDDCEGVEDMRYEVAIDKLAIRDRLKQYLFNCSHVPHPQDAQLSSNTAASRPDSLNPLKEEIAHAISDRIPVKKIAAMVNDQILHIREECTRAVDRHSVQVADVREGGGNNRKTINKSMEASSENGEESAGPASLMDVSEYMAKLSDMGLVPDVIDEEGAVQLFSRRVAEKHGDQISQEDFEMLVNMMVEDKSSMMDEAYARQVAQAEMNHRQTPVAVAGDMSIHAVGDRHELVRERNRSTELSPFAVVMTALFACNIGIQERRNARREQSEKLRTEAMQEELREKHLRMKSILKAVKSGDLNATSELEVLLADDLSE</sequence>